<name>A0A2W7N1G3_9RHOB</name>
<dbReference type="RefSeq" id="WP_211322784.1">
    <property type="nucleotide sequence ID" value="NZ_QKZL01000015.1"/>
</dbReference>
<dbReference type="Proteomes" id="UP000248916">
    <property type="component" value="Unassembled WGS sequence"/>
</dbReference>
<evidence type="ECO:0000259" key="1">
    <source>
        <dbReference type="Pfam" id="PF24623"/>
    </source>
</evidence>
<feature type="domain" description="DNA-binding phage zinc finger" evidence="1">
    <location>
        <begin position="9"/>
        <end position="48"/>
    </location>
</feature>
<sequence>MPDFTIHTHPVLAVPCPDCRAATGAWCKRPSGHRAADLHRARKEAADRVFISQHGPDATIRFDEDLDRWQIEAADICAPAAP</sequence>
<dbReference type="AlphaFoldDB" id="A0A2W7N1G3"/>
<dbReference type="InterPro" id="IPR056911">
    <property type="entry name" value="Phage_Znf_bind_put"/>
</dbReference>
<dbReference type="Pfam" id="PF24623">
    <property type="entry name" value="Phage_zn_bind_8"/>
    <property type="match status" value="1"/>
</dbReference>
<organism evidence="2 3">
    <name type="scientific">Palleronia aestuarii</name>
    <dbReference type="NCBI Taxonomy" id="568105"/>
    <lineage>
        <taxon>Bacteria</taxon>
        <taxon>Pseudomonadati</taxon>
        <taxon>Pseudomonadota</taxon>
        <taxon>Alphaproteobacteria</taxon>
        <taxon>Rhodobacterales</taxon>
        <taxon>Roseobacteraceae</taxon>
        <taxon>Palleronia</taxon>
    </lineage>
</organism>
<reference evidence="2 3" key="1">
    <citation type="submission" date="2018-06" db="EMBL/GenBank/DDBJ databases">
        <title>Genomic Encyclopedia of Archaeal and Bacterial Type Strains, Phase II (KMG-II): from individual species to whole genera.</title>
        <authorList>
            <person name="Goeker M."/>
        </authorList>
    </citation>
    <scope>NUCLEOTIDE SEQUENCE [LARGE SCALE GENOMIC DNA]</scope>
    <source>
        <strain evidence="2 3">DSM 22009</strain>
    </source>
</reference>
<accession>A0A2W7N1G3</accession>
<proteinExistence type="predicted"/>
<dbReference type="EMBL" id="QKZL01000015">
    <property type="protein sequence ID" value="PZX14225.1"/>
    <property type="molecule type" value="Genomic_DNA"/>
</dbReference>
<comment type="caution">
    <text evidence="2">The sequence shown here is derived from an EMBL/GenBank/DDBJ whole genome shotgun (WGS) entry which is preliminary data.</text>
</comment>
<protein>
    <recommendedName>
        <fullName evidence="1">DNA-binding phage zinc finger domain-containing protein</fullName>
    </recommendedName>
</protein>
<gene>
    <name evidence="2" type="ORF">LX81_03024</name>
</gene>
<evidence type="ECO:0000313" key="2">
    <source>
        <dbReference type="EMBL" id="PZX14225.1"/>
    </source>
</evidence>
<evidence type="ECO:0000313" key="3">
    <source>
        <dbReference type="Proteomes" id="UP000248916"/>
    </source>
</evidence>
<keyword evidence="3" id="KW-1185">Reference proteome</keyword>